<evidence type="ECO:0000313" key="1">
    <source>
        <dbReference type="EMBL" id="CAK9144432.1"/>
    </source>
</evidence>
<dbReference type="AlphaFoldDB" id="A0ABC8RQX5"/>
<name>A0ABC8RQX5_9AQUA</name>
<dbReference type="InterPro" id="IPR029058">
    <property type="entry name" value="AB_hydrolase_fold"/>
</dbReference>
<comment type="caution">
    <text evidence="1">The sequence shown here is derived from an EMBL/GenBank/DDBJ whole genome shotgun (WGS) entry which is preliminary data.</text>
</comment>
<keyword evidence="2" id="KW-1185">Reference proteome</keyword>
<accession>A0ABC8RQX5</accession>
<reference evidence="1 2" key="1">
    <citation type="submission" date="2024-02" db="EMBL/GenBank/DDBJ databases">
        <authorList>
            <person name="Vignale AGUSTIN F."/>
            <person name="Sosa J E."/>
            <person name="Modenutti C."/>
        </authorList>
    </citation>
    <scope>NUCLEOTIDE SEQUENCE [LARGE SCALE GENOMIC DNA]</scope>
</reference>
<sequence>MNSEDLISSVGIFNNVVNVEIDDPAPSHREAATASIVADVHYKTCNCLLGKVIEKWPWANIKLLVHTAPSSCLEWGCTYPLLEEAGFEIWVVDVLGWCFSDLDFPSLMPHQCNIICTCFGSLT</sequence>
<dbReference type="EMBL" id="CAUOFW020001392">
    <property type="protein sequence ID" value="CAK9144432.1"/>
    <property type="molecule type" value="Genomic_DNA"/>
</dbReference>
<protein>
    <submittedName>
        <fullName evidence="1">Uncharacterized protein</fullName>
    </submittedName>
</protein>
<dbReference type="Proteomes" id="UP001642360">
    <property type="component" value="Unassembled WGS sequence"/>
</dbReference>
<gene>
    <name evidence="1" type="ORF">ILEXP_LOCUS12186</name>
</gene>
<evidence type="ECO:0000313" key="2">
    <source>
        <dbReference type="Proteomes" id="UP001642360"/>
    </source>
</evidence>
<organism evidence="1 2">
    <name type="scientific">Ilex paraguariensis</name>
    <name type="common">yerba mate</name>
    <dbReference type="NCBI Taxonomy" id="185542"/>
    <lineage>
        <taxon>Eukaryota</taxon>
        <taxon>Viridiplantae</taxon>
        <taxon>Streptophyta</taxon>
        <taxon>Embryophyta</taxon>
        <taxon>Tracheophyta</taxon>
        <taxon>Spermatophyta</taxon>
        <taxon>Magnoliopsida</taxon>
        <taxon>eudicotyledons</taxon>
        <taxon>Gunneridae</taxon>
        <taxon>Pentapetalae</taxon>
        <taxon>asterids</taxon>
        <taxon>campanulids</taxon>
        <taxon>Aquifoliales</taxon>
        <taxon>Aquifoliaceae</taxon>
        <taxon>Ilex</taxon>
    </lineage>
</organism>
<dbReference type="SUPFAM" id="SSF53474">
    <property type="entry name" value="alpha/beta-Hydrolases"/>
    <property type="match status" value="1"/>
</dbReference>
<proteinExistence type="predicted"/>